<dbReference type="GO" id="GO:0071966">
    <property type="term" value="P:fungal-type cell wall polysaccharide metabolic process"/>
    <property type="evidence" value="ECO:0007669"/>
    <property type="project" value="TreeGrafter"/>
</dbReference>
<accession>A0A3D8RPN8</accession>
<dbReference type="PANTHER" id="PTHR34154:SF10">
    <property type="entry name" value="ASL1-LIKE GLYCOSYL HYDROLASE CATALYTIC DOMAIN-CONTAINING PROTEIN"/>
    <property type="match status" value="1"/>
</dbReference>
<dbReference type="AlphaFoldDB" id="A0A3D8RPN8"/>
<sequence>MLDIAVARIVTTTLPKSTTASTKSTSLYTTTPVSTSRSNSTSALKTTSTSAKSSKSSISSLGTTGTSVKSTSTKRSISSTILTTRTTSSSKLSSTSKSTSKSTSSSKISSTSKSTSKSTSSSKISSTSKSTSTSKTSTTTSTSASASATASSPPGPQKRGLPYNDAILTNSFGGPNSQISWGYNWYQTPGTGFPAKYEYVPLLWSNASDLTSTWFTNVNAAIAAGTTHILAFNEPDYSGQANMSPLVAAQAYMKWMQPFAGRVKLGAPAVTNGGPPMGVEWLKEFMALCPACTIDFVPLHWYDGAFNYGYFKYYIENFYAQIGKPIWITEFNGYGDDATVISFLKKVMPWLDSLSYVQRYAWFWCADGNLLSTGTTLSDYGVVYMNYTSTTLDPYFSS</sequence>
<dbReference type="Pfam" id="PF11790">
    <property type="entry name" value="Glyco_hydro_cc"/>
    <property type="match status" value="1"/>
</dbReference>
<dbReference type="InterPro" id="IPR017853">
    <property type="entry name" value="GH"/>
</dbReference>
<feature type="compositionally biased region" description="Low complexity" evidence="1">
    <location>
        <begin position="40"/>
        <end position="152"/>
    </location>
</feature>
<dbReference type="InterPro" id="IPR053183">
    <property type="entry name" value="ASL1"/>
</dbReference>
<dbReference type="OrthoDB" id="5985073at2759"/>
<dbReference type="GO" id="GO:0009277">
    <property type="term" value="C:fungal-type cell wall"/>
    <property type="evidence" value="ECO:0007669"/>
    <property type="project" value="TreeGrafter"/>
</dbReference>
<protein>
    <recommendedName>
        <fullName evidence="2">Asl1-like glycosyl hydrolase catalytic domain-containing protein</fullName>
    </recommendedName>
</protein>
<name>A0A3D8RPN8_9HELO</name>
<dbReference type="PANTHER" id="PTHR34154">
    <property type="entry name" value="ALKALI-SENSITIVE LINKAGE PROTEIN 1"/>
    <property type="match status" value="1"/>
</dbReference>
<keyword evidence="4" id="KW-1185">Reference proteome</keyword>
<proteinExistence type="predicted"/>
<feature type="domain" description="Asl1-like glycosyl hydrolase catalytic" evidence="2">
    <location>
        <begin position="160"/>
        <end position="384"/>
    </location>
</feature>
<organism evidence="3 4">
    <name type="scientific">Coleophoma crateriformis</name>
    <dbReference type="NCBI Taxonomy" id="565419"/>
    <lineage>
        <taxon>Eukaryota</taxon>
        <taxon>Fungi</taxon>
        <taxon>Dikarya</taxon>
        <taxon>Ascomycota</taxon>
        <taxon>Pezizomycotina</taxon>
        <taxon>Leotiomycetes</taxon>
        <taxon>Helotiales</taxon>
        <taxon>Dermateaceae</taxon>
        <taxon>Coleophoma</taxon>
    </lineage>
</organism>
<dbReference type="Proteomes" id="UP000256328">
    <property type="component" value="Unassembled WGS sequence"/>
</dbReference>
<dbReference type="Gene3D" id="3.20.20.80">
    <property type="entry name" value="Glycosidases"/>
    <property type="match status" value="1"/>
</dbReference>
<feature type="region of interest" description="Disordered" evidence="1">
    <location>
        <begin position="18"/>
        <end position="167"/>
    </location>
</feature>
<evidence type="ECO:0000313" key="3">
    <source>
        <dbReference type="EMBL" id="RDW75771.1"/>
    </source>
</evidence>
<reference evidence="3 4" key="1">
    <citation type="journal article" date="2018" name="IMA Fungus">
        <title>IMA Genome-F 9: Draft genome sequence of Annulohypoxylon stygium, Aspergillus mulundensis, Berkeleyomyces basicola (syn. Thielaviopsis basicola), Ceratocystis smalleyi, two Cercospora beticola strains, Coleophoma cylindrospora, Fusarium fracticaudum, Phialophora cf. hyalina, and Morchella septimelata.</title>
        <authorList>
            <person name="Wingfield B.D."/>
            <person name="Bills G.F."/>
            <person name="Dong Y."/>
            <person name="Huang W."/>
            <person name="Nel W.J."/>
            <person name="Swalarsk-Parry B.S."/>
            <person name="Vaghefi N."/>
            <person name="Wilken P.M."/>
            <person name="An Z."/>
            <person name="de Beer Z.W."/>
            <person name="De Vos L."/>
            <person name="Chen L."/>
            <person name="Duong T.A."/>
            <person name="Gao Y."/>
            <person name="Hammerbacher A."/>
            <person name="Kikkert J.R."/>
            <person name="Li Y."/>
            <person name="Li H."/>
            <person name="Li K."/>
            <person name="Li Q."/>
            <person name="Liu X."/>
            <person name="Ma X."/>
            <person name="Naidoo K."/>
            <person name="Pethybridge S.J."/>
            <person name="Sun J."/>
            <person name="Steenkamp E.T."/>
            <person name="van der Nest M.A."/>
            <person name="van Wyk S."/>
            <person name="Wingfield M.J."/>
            <person name="Xiong C."/>
            <person name="Yue Q."/>
            <person name="Zhang X."/>
        </authorList>
    </citation>
    <scope>NUCLEOTIDE SEQUENCE [LARGE SCALE GENOMIC DNA]</scope>
    <source>
        <strain evidence="3 4">BP5796</strain>
    </source>
</reference>
<comment type="caution">
    <text evidence="3">The sequence shown here is derived from an EMBL/GenBank/DDBJ whole genome shotgun (WGS) entry which is preliminary data.</text>
</comment>
<evidence type="ECO:0000256" key="1">
    <source>
        <dbReference type="SAM" id="MobiDB-lite"/>
    </source>
</evidence>
<dbReference type="InterPro" id="IPR024655">
    <property type="entry name" value="Asl1_glyco_hydro_catalytic"/>
</dbReference>
<gene>
    <name evidence="3" type="ORF">BP5796_06592</name>
</gene>
<evidence type="ECO:0000313" key="4">
    <source>
        <dbReference type="Proteomes" id="UP000256328"/>
    </source>
</evidence>
<evidence type="ECO:0000259" key="2">
    <source>
        <dbReference type="Pfam" id="PF11790"/>
    </source>
</evidence>
<feature type="compositionally biased region" description="Low complexity" evidence="1">
    <location>
        <begin position="18"/>
        <end position="32"/>
    </location>
</feature>
<dbReference type="SUPFAM" id="SSF51445">
    <property type="entry name" value="(Trans)glycosidases"/>
    <property type="match status" value="1"/>
</dbReference>
<dbReference type="EMBL" id="PDLN01000009">
    <property type="protein sequence ID" value="RDW75771.1"/>
    <property type="molecule type" value="Genomic_DNA"/>
</dbReference>